<dbReference type="InterPro" id="IPR006914">
    <property type="entry name" value="VENN_dom"/>
</dbReference>
<evidence type="ECO:0000313" key="6">
    <source>
        <dbReference type="EMBL" id="KGQ70150.1"/>
    </source>
</evidence>
<dbReference type="STRING" id="505317.OA57_07385"/>
<gene>
    <name evidence="6" type="ORF">OA57_07385</name>
</gene>
<feature type="non-terminal residue" evidence="6">
    <location>
        <position position="1"/>
    </location>
</feature>
<protein>
    <recommendedName>
        <fullName evidence="5">VENN motif-containing domain-containing protein</fullName>
    </recommendedName>
</protein>
<evidence type="ECO:0000256" key="3">
    <source>
        <dbReference type="ARBA" id="ARBA00022913"/>
    </source>
</evidence>
<evidence type="ECO:0000259" key="5">
    <source>
        <dbReference type="Pfam" id="PF04829"/>
    </source>
</evidence>
<dbReference type="AlphaFoldDB" id="A0A0A3ASW8"/>
<name>A0A0A3ASW8_9PAST</name>
<evidence type="ECO:0000256" key="1">
    <source>
        <dbReference type="ARBA" id="ARBA00004219"/>
    </source>
</evidence>
<comment type="caution">
    <text evidence="6">The sequence shown here is derived from an EMBL/GenBank/DDBJ whole genome shotgun (WGS) entry which is preliminary data.</text>
</comment>
<dbReference type="OrthoDB" id="5679123at2"/>
<evidence type="ECO:0000256" key="2">
    <source>
        <dbReference type="ARBA" id="ARBA00022656"/>
    </source>
</evidence>
<dbReference type="Pfam" id="PF04829">
    <property type="entry name" value="PT-VENN"/>
    <property type="match status" value="1"/>
</dbReference>
<evidence type="ECO:0000313" key="7">
    <source>
        <dbReference type="Proteomes" id="UP000030380"/>
    </source>
</evidence>
<keyword evidence="4" id="KW-0843">Virulence</keyword>
<dbReference type="RefSeq" id="WP_034615740.1">
    <property type="nucleotide sequence ID" value="NZ_JSUM01000012.1"/>
</dbReference>
<organism evidence="6 7">
    <name type="scientific">Chelonobacter oris</name>
    <dbReference type="NCBI Taxonomy" id="505317"/>
    <lineage>
        <taxon>Bacteria</taxon>
        <taxon>Pseudomonadati</taxon>
        <taxon>Pseudomonadota</taxon>
        <taxon>Gammaproteobacteria</taxon>
        <taxon>Pasteurellales</taxon>
        <taxon>Pasteurellaceae</taxon>
        <taxon>Chelonobacter</taxon>
    </lineage>
</organism>
<evidence type="ECO:0000256" key="4">
    <source>
        <dbReference type="ARBA" id="ARBA00023026"/>
    </source>
</evidence>
<accession>A0A0A3ASW8</accession>
<keyword evidence="3" id="KW-1266">Target cell cytoplasm</keyword>
<dbReference type="Proteomes" id="UP000030380">
    <property type="component" value="Unassembled WGS sequence"/>
</dbReference>
<keyword evidence="7" id="KW-1185">Reference proteome</keyword>
<comment type="subcellular location">
    <subcellularLocation>
        <location evidence="1">Target cell</location>
        <location evidence="1">Target cell cytoplasm</location>
    </subcellularLocation>
</comment>
<proteinExistence type="predicted"/>
<feature type="domain" description="VENN motif-containing" evidence="5">
    <location>
        <begin position="1"/>
        <end position="34"/>
    </location>
</feature>
<dbReference type="GO" id="GO:0090729">
    <property type="term" value="F:toxin activity"/>
    <property type="evidence" value="ECO:0007669"/>
    <property type="project" value="UniProtKB-KW"/>
</dbReference>
<dbReference type="EMBL" id="JSUM01000012">
    <property type="protein sequence ID" value="KGQ70150.1"/>
    <property type="molecule type" value="Genomic_DNA"/>
</dbReference>
<reference evidence="6 7" key="1">
    <citation type="submission" date="2014-11" db="EMBL/GenBank/DDBJ databases">
        <title>Draft genome sequence of Chelonobacter oris 1662T, associated with respiratory disease in Hermann's Tortoises.</title>
        <authorList>
            <person name="Kudirkiene E."/>
            <person name="Hansen M.J."/>
            <person name="Bojesen A.M."/>
        </authorList>
    </citation>
    <scope>NUCLEOTIDE SEQUENCE [LARGE SCALE GENOMIC DNA]</scope>
    <source>
        <strain evidence="6 7">1662</strain>
    </source>
</reference>
<keyword evidence="2" id="KW-0800">Toxin</keyword>
<sequence length="155" mass="16933">SQVVGALSAAAMANNGTDAYQGAETAKSAVENNLFRYVEENPEVANNMFVLSKANSVSKKIEEKVLEELPARTIPHYMIIEGVLYKYPIKVAVNTRTADIFTGVGMNPLTAPTSGLSMSTQIGWITNLDKYELGNNLGATINKTLEGEYWWKSLL</sequence>